<keyword evidence="1" id="KW-1133">Transmembrane helix</keyword>
<name>A0ABZ0K0U4_9GAMM</name>
<keyword evidence="3" id="KW-1185">Reference proteome</keyword>
<feature type="transmembrane region" description="Helical" evidence="1">
    <location>
        <begin position="219"/>
        <end position="241"/>
    </location>
</feature>
<dbReference type="Proteomes" id="UP001529491">
    <property type="component" value="Chromosome"/>
</dbReference>
<feature type="transmembrane region" description="Helical" evidence="1">
    <location>
        <begin position="184"/>
        <end position="207"/>
    </location>
</feature>
<dbReference type="RefSeq" id="WP_310469645.1">
    <property type="nucleotide sequence ID" value="NZ_CP136522.1"/>
</dbReference>
<evidence type="ECO:0000313" key="3">
    <source>
        <dbReference type="Proteomes" id="UP001529491"/>
    </source>
</evidence>
<dbReference type="EMBL" id="CP136522">
    <property type="protein sequence ID" value="WOT05384.1"/>
    <property type="molecule type" value="Genomic_DNA"/>
</dbReference>
<feature type="transmembrane region" description="Helical" evidence="1">
    <location>
        <begin position="44"/>
        <end position="67"/>
    </location>
</feature>
<reference evidence="2 3" key="1">
    <citation type="submission" date="2023-10" db="EMBL/GenBank/DDBJ databases">
        <title>Complete genome sequence of Shewanella sp. DAU334.</title>
        <authorList>
            <person name="Lee Y.-S."/>
            <person name="Jeong H.-R."/>
            <person name="Hwang E.-J."/>
            <person name="Choi Y.-L."/>
            <person name="Kim G.-D."/>
        </authorList>
    </citation>
    <scope>NUCLEOTIDE SEQUENCE [LARGE SCALE GENOMIC DNA]</scope>
    <source>
        <strain evidence="2 3">DAU334</strain>
    </source>
</reference>
<sequence>MIIKGEKVELSLLERFHMLVICFCSAGGIACISMSALGYPAYKLLLASMATPIYVGLLLLPFTLYYLKRKPAEVKPHVAEQSKLSWFEYLKIYVIGGCKLVANKGFVICILEIIDSIFNIHQMDFSFLTYWPTTLLIKLGFDDTAASVVANSFVMKTLVNRDMSMIYLANSNVFDGLTVLQQCFALPLIINIVSLSALTIISLNIIAMFGKEGYQFIRVLPFAFLTALIVPLIPVGLYGLYVS</sequence>
<proteinExistence type="predicted"/>
<keyword evidence="1" id="KW-0812">Transmembrane</keyword>
<protein>
    <submittedName>
        <fullName evidence="2">Uncharacterized protein</fullName>
    </submittedName>
</protein>
<keyword evidence="1" id="KW-0472">Membrane</keyword>
<evidence type="ECO:0000256" key="1">
    <source>
        <dbReference type="SAM" id="Phobius"/>
    </source>
</evidence>
<dbReference type="PROSITE" id="PS51257">
    <property type="entry name" value="PROKAR_LIPOPROTEIN"/>
    <property type="match status" value="1"/>
</dbReference>
<evidence type="ECO:0000313" key="2">
    <source>
        <dbReference type="EMBL" id="WOT05384.1"/>
    </source>
</evidence>
<organism evidence="2 3">
    <name type="scientific">Shewanella youngdeokensis</name>
    <dbReference type="NCBI Taxonomy" id="2999068"/>
    <lineage>
        <taxon>Bacteria</taxon>
        <taxon>Pseudomonadati</taxon>
        <taxon>Pseudomonadota</taxon>
        <taxon>Gammaproteobacteria</taxon>
        <taxon>Alteromonadales</taxon>
        <taxon>Shewanellaceae</taxon>
        <taxon>Shewanella</taxon>
    </lineage>
</organism>
<accession>A0ABZ0K0U4</accession>
<gene>
    <name evidence="2" type="ORF">RGE70_00730</name>
</gene>
<feature type="transmembrane region" description="Helical" evidence="1">
    <location>
        <begin position="16"/>
        <end position="37"/>
    </location>
</feature>